<protein>
    <submittedName>
        <fullName evidence="2">Siderophore-interacting protein</fullName>
    </submittedName>
</protein>
<dbReference type="InterPro" id="IPR017927">
    <property type="entry name" value="FAD-bd_FR_type"/>
</dbReference>
<dbReference type="AlphaFoldDB" id="A0A917W2B0"/>
<dbReference type="PANTHER" id="PTHR30157">
    <property type="entry name" value="FERRIC REDUCTASE, NADPH-DEPENDENT"/>
    <property type="match status" value="1"/>
</dbReference>
<evidence type="ECO:0000259" key="1">
    <source>
        <dbReference type="PROSITE" id="PS51384"/>
    </source>
</evidence>
<evidence type="ECO:0000313" key="3">
    <source>
        <dbReference type="Proteomes" id="UP000613840"/>
    </source>
</evidence>
<dbReference type="Gene3D" id="2.40.30.10">
    <property type="entry name" value="Translation factors"/>
    <property type="match status" value="1"/>
</dbReference>
<reference evidence="2" key="2">
    <citation type="submission" date="2020-09" db="EMBL/GenBank/DDBJ databases">
        <authorList>
            <person name="Sun Q."/>
            <person name="Zhou Y."/>
        </authorList>
    </citation>
    <scope>NUCLEOTIDE SEQUENCE</scope>
    <source>
        <strain evidence="2">CGMCC 4.7306</strain>
    </source>
</reference>
<dbReference type="Gene3D" id="3.40.50.80">
    <property type="entry name" value="Nucleotide-binding domain of ferredoxin-NADP reductase (FNR) module"/>
    <property type="match status" value="1"/>
</dbReference>
<dbReference type="Proteomes" id="UP000613840">
    <property type="component" value="Unassembled WGS sequence"/>
</dbReference>
<sequence length="266" mass="29179">MGFSDGRKTSGLYAAEVARSERITPHMVRVTFTGKDLERLPRRGFDQWFRLFLPHSGGRTDFAAVPDRLGVASYVKYLTSKSSTRPPFRNYTARELRPETAELDVDFVVHGDQGIAGPWAQQARSGEQVMLLDQGRGFDPLGDATEFLLVGDESALPAIAGILRDLPRDTTGLAIIEIPETADRQILDAPAGFEISWLPRDHPGNHPGRLAIEAATTYRPTDPGGLQAYLAGEQSLVAQTRRSLVGAGIPKTRITFTGYWRSGRSS</sequence>
<dbReference type="Pfam" id="PF04954">
    <property type="entry name" value="SIP"/>
    <property type="match status" value="1"/>
</dbReference>
<dbReference type="Pfam" id="PF08021">
    <property type="entry name" value="FAD_binding_9"/>
    <property type="match status" value="1"/>
</dbReference>
<keyword evidence="3" id="KW-1185">Reference proteome</keyword>
<proteinExistence type="predicted"/>
<dbReference type="InterPro" id="IPR013113">
    <property type="entry name" value="SIP_FAD-bd"/>
</dbReference>
<dbReference type="EMBL" id="BMMZ01000003">
    <property type="protein sequence ID" value="GGL59848.1"/>
    <property type="molecule type" value="Genomic_DNA"/>
</dbReference>
<name>A0A917W2B0_9ACTN</name>
<dbReference type="PANTHER" id="PTHR30157:SF0">
    <property type="entry name" value="NADPH-DEPENDENT FERRIC-CHELATE REDUCTASE"/>
    <property type="match status" value="1"/>
</dbReference>
<dbReference type="InterPro" id="IPR039374">
    <property type="entry name" value="SIP_fam"/>
</dbReference>
<feature type="domain" description="FAD-binding FR-type" evidence="1">
    <location>
        <begin position="10"/>
        <end position="147"/>
    </location>
</feature>
<dbReference type="InterPro" id="IPR007037">
    <property type="entry name" value="SIP_rossman_dom"/>
</dbReference>
<dbReference type="GO" id="GO:0016491">
    <property type="term" value="F:oxidoreductase activity"/>
    <property type="evidence" value="ECO:0007669"/>
    <property type="project" value="InterPro"/>
</dbReference>
<dbReference type="InterPro" id="IPR039261">
    <property type="entry name" value="FNR_nucleotide-bd"/>
</dbReference>
<gene>
    <name evidence="2" type="ORF">GCM10011575_17980</name>
</gene>
<dbReference type="RefSeq" id="WP_188894828.1">
    <property type="nucleotide sequence ID" value="NZ_BMMZ01000003.1"/>
</dbReference>
<reference evidence="2" key="1">
    <citation type="journal article" date="2014" name="Int. J. Syst. Evol. Microbiol.">
        <title>Complete genome sequence of Corynebacterium casei LMG S-19264T (=DSM 44701T), isolated from a smear-ripened cheese.</title>
        <authorList>
            <consortium name="US DOE Joint Genome Institute (JGI-PGF)"/>
            <person name="Walter F."/>
            <person name="Albersmeier A."/>
            <person name="Kalinowski J."/>
            <person name="Ruckert C."/>
        </authorList>
    </citation>
    <scope>NUCLEOTIDE SEQUENCE</scope>
    <source>
        <strain evidence="2">CGMCC 4.7306</strain>
    </source>
</reference>
<organism evidence="2 3">
    <name type="scientific">Microlunatus endophyticus</name>
    <dbReference type="NCBI Taxonomy" id="1716077"/>
    <lineage>
        <taxon>Bacteria</taxon>
        <taxon>Bacillati</taxon>
        <taxon>Actinomycetota</taxon>
        <taxon>Actinomycetes</taxon>
        <taxon>Propionibacteriales</taxon>
        <taxon>Propionibacteriaceae</taxon>
        <taxon>Microlunatus</taxon>
    </lineage>
</organism>
<comment type="caution">
    <text evidence="2">The sequence shown here is derived from an EMBL/GenBank/DDBJ whole genome shotgun (WGS) entry which is preliminary data.</text>
</comment>
<accession>A0A917W2B0</accession>
<dbReference type="PROSITE" id="PS51384">
    <property type="entry name" value="FAD_FR"/>
    <property type="match status" value="1"/>
</dbReference>
<dbReference type="CDD" id="cd06193">
    <property type="entry name" value="siderophore_interacting"/>
    <property type="match status" value="1"/>
</dbReference>
<evidence type="ECO:0000313" key="2">
    <source>
        <dbReference type="EMBL" id="GGL59848.1"/>
    </source>
</evidence>